<dbReference type="GO" id="GO:0007165">
    <property type="term" value="P:signal transduction"/>
    <property type="evidence" value="ECO:0007669"/>
    <property type="project" value="TreeGrafter"/>
</dbReference>
<dbReference type="AlphaFoldDB" id="A0A914DYY3"/>
<keyword evidence="2" id="KW-1185">Reference proteome</keyword>
<dbReference type="InterPro" id="IPR017853">
    <property type="entry name" value="GH"/>
</dbReference>
<evidence type="ECO:0000256" key="1">
    <source>
        <dbReference type="SAM" id="SignalP"/>
    </source>
</evidence>
<sequence length="256" mass="28786">MVPSVINCLIIFCLVYRTYAFLAPGITFNTTKTITSDQFKCLINLNVEKFIGNVYNPDGTFDDTGINNLVNEDIGDYDYGNGVDQIYVTPCLVNCKNGPDFNGGEQAKAIVNGLKSIFESYFTWINIDRTLSWSADKMKNRQFLTDFINTFFDLNGFVGIMTSSNSWSSIFGANFTVIDKAPFLLWVNWNGKKDLTTGFTQFGGWMKPNIHEYAGNVISNSCIPGIGVNYLIFDNSNNNFAPKKVNNVRSKFNRRS</sequence>
<dbReference type="PANTHER" id="PTHR23208:SF36">
    <property type="entry name" value="LYSOZYME-RELATED"/>
    <property type="match status" value="1"/>
</dbReference>
<dbReference type="Proteomes" id="UP000887540">
    <property type="component" value="Unplaced"/>
</dbReference>
<feature type="signal peptide" evidence="1">
    <location>
        <begin position="1"/>
        <end position="20"/>
    </location>
</feature>
<accession>A0A914DYY3</accession>
<dbReference type="SUPFAM" id="SSF51445">
    <property type="entry name" value="(Trans)glycosidases"/>
    <property type="match status" value="1"/>
</dbReference>
<proteinExistence type="predicted"/>
<evidence type="ECO:0000313" key="3">
    <source>
        <dbReference type="WBParaSite" id="ACRNAN_scaffold4879.g7014.t1"/>
    </source>
</evidence>
<name>A0A914DYY3_9BILA</name>
<reference evidence="3" key="1">
    <citation type="submission" date="2022-11" db="UniProtKB">
        <authorList>
            <consortium name="WormBaseParasite"/>
        </authorList>
    </citation>
    <scope>IDENTIFICATION</scope>
</reference>
<protein>
    <submittedName>
        <fullName evidence="3">Uncharacterized protein</fullName>
    </submittedName>
</protein>
<feature type="chain" id="PRO_5037495146" evidence="1">
    <location>
        <begin position="21"/>
        <end position="256"/>
    </location>
</feature>
<dbReference type="InterPro" id="IPR051595">
    <property type="entry name" value="GH25_Enzymes"/>
</dbReference>
<dbReference type="PANTHER" id="PTHR23208">
    <property type="entry name" value="LYSOZYME PROTEIN"/>
    <property type="match status" value="1"/>
</dbReference>
<keyword evidence="1" id="KW-0732">Signal</keyword>
<organism evidence="2 3">
    <name type="scientific">Acrobeloides nanus</name>
    <dbReference type="NCBI Taxonomy" id="290746"/>
    <lineage>
        <taxon>Eukaryota</taxon>
        <taxon>Metazoa</taxon>
        <taxon>Ecdysozoa</taxon>
        <taxon>Nematoda</taxon>
        <taxon>Chromadorea</taxon>
        <taxon>Rhabditida</taxon>
        <taxon>Tylenchina</taxon>
        <taxon>Cephalobomorpha</taxon>
        <taxon>Cephaloboidea</taxon>
        <taxon>Cephalobidae</taxon>
        <taxon>Acrobeloides</taxon>
    </lineage>
</organism>
<evidence type="ECO:0000313" key="2">
    <source>
        <dbReference type="Proteomes" id="UP000887540"/>
    </source>
</evidence>
<dbReference type="WBParaSite" id="ACRNAN_scaffold4879.g7014.t1">
    <property type="protein sequence ID" value="ACRNAN_scaffold4879.g7014.t1"/>
    <property type="gene ID" value="ACRNAN_scaffold4879.g7014"/>
</dbReference>